<geneLocation type="plasmid" evidence="1 2">
    <name>p410-lp41</name>
</geneLocation>
<dbReference type="PROSITE" id="PS51257">
    <property type="entry name" value="PROKAR_LIPOPROTEIN"/>
    <property type="match status" value="1"/>
</dbReference>
<evidence type="ECO:0000313" key="1">
    <source>
        <dbReference type="EMBL" id="WAZ91562.1"/>
    </source>
</evidence>
<organism evidence="1 2">
    <name type="scientific">Borrelia miyamotoi</name>
    <dbReference type="NCBI Taxonomy" id="47466"/>
    <lineage>
        <taxon>Bacteria</taxon>
        <taxon>Pseudomonadati</taxon>
        <taxon>Spirochaetota</taxon>
        <taxon>Spirochaetia</taxon>
        <taxon>Spirochaetales</taxon>
        <taxon>Borreliaceae</taxon>
        <taxon>Borrelia</taxon>
    </lineage>
</organism>
<protein>
    <recommendedName>
        <fullName evidence="3">Lipoprotein</fullName>
    </recommendedName>
</protein>
<dbReference type="EMBL" id="CP114640">
    <property type="protein sequence ID" value="WAZ91562.1"/>
    <property type="molecule type" value="Genomic_DNA"/>
</dbReference>
<evidence type="ECO:0000313" key="2">
    <source>
        <dbReference type="Proteomes" id="UP001164544"/>
    </source>
</evidence>
<keyword evidence="1" id="KW-0614">Plasmid</keyword>
<sequence length="254" mass="29616">MKIIKNTFITLLFITFSCSHSLFTKPSYGLLKDYAEVIFDRQKYYYMEELPIKFNLELEFLDSQSETTSQTYHQLLGKQLVSTNKRFYRNSSSQINNLSIGKISLLIDSAWIDKLNIMTTKELNEYLKNRNLNALNIRFVFDSNIGELVSSSNKSLFGTQCIVFSYNELIIFNNTIKNKERNINLTLNIANKDLQNNIYHLSPREYDSFIEAENKFVNNKNKDKGNFHFKIKGNIATFSSSLEETLKKIKEGRL</sequence>
<dbReference type="Proteomes" id="UP001164544">
    <property type="component" value="Plasmid p410-lp41"/>
</dbReference>
<proteinExistence type="predicted"/>
<gene>
    <name evidence="1" type="ORF">O5398_05355</name>
</gene>
<dbReference type="AlphaFoldDB" id="A0AAQ3AH67"/>
<reference evidence="1" key="1">
    <citation type="submission" date="2022-12" db="EMBL/GenBank/DDBJ databases">
        <title>B. miyamotoi WGS.</title>
        <authorList>
            <person name="Kuleshov K.V."/>
            <person name="Hoornstra D."/>
            <person name="Hovius J.W."/>
            <person name="Platonov A.E."/>
            <person name="Telford S.R. III."/>
        </authorList>
    </citation>
    <scope>NUCLEOTIDE SEQUENCE</scope>
    <source>
        <strain evidence="1">410</strain>
        <plasmid evidence="1">p410-lp41</plasmid>
    </source>
</reference>
<evidence type="ECO:0008006" key="3">
    <source>
        <dbReference type="Google" id="ProtNLM"/>
    </source>
</evidence>
<dbReference type="RefSeq" id="WP_070401570.1">
    <property type="nucleotide sequence ID" value="NZ_CP017138.1"/>
</dbReference>
<name>A0AAQ3AH67_9SPIR</name>
<accession>A0AAQ3AH67</accession>